<feature type="signal peptide" evidence="18">
    <location>
        <begin position="1"/>
        <end position="26"/>
    </location>
</feature>
<dbReference type="OrthoDB" id="2113341at2759"/>
<feature type="binding site" evidence="14">
    <location>
        <position position="203"/>
    </location>
    <ligand>
        <name>substrate</name>
    </ligand>
</feature>
<keyword evidence="9 15" id="KW-0408">Iron</keyword>
<feature type="active site" description="Proton acceptor" evidence="13">
    <location>
        <position position="108"/>
    </location>
</feature>
<feature type="binding site" description="axial binding residue" evidence="15">
    <location>
        <position position="233"/>
    </location>
    <ligand>
        <name>heme b</name>
        <dbReference type="ChEBI" id="CHEBI:60344"/>
    </ligand>
    <ligandPart>
        <name>Fe</name>
        <dbReference type="ChEBI" id="CHEBI:18248"/>
    </ligandPart>
</feature>
<evidence type="ECO:0000256" key="16">
    <source>
        <dbReference type="PIRSR" id="PIRSR600823-4"/>
    </source>
</evidence>
<dbReference type="GO" id="GO:0006979">
    <property type="term" value="P:response to oxidative stress"/>
    <property type="evidence" value="ECO:0007669"/>
    <property type="project" value="UniProtKB-UniRule"/>
</dbReference>
<comment type="cofactor">
    <cofactor evidence="15 18">
        <name>Ca(2+)</name>
        <dbReference type="ChEBI" id="CHEBI:29108"/>
    </cofactor>
    <text evidence="15 18">Binds 2 calcium ions per subunit.</text>
</comment>
<dbReference type="PaxDb" id="4577-GRMZM2G010640_P01"/>
<evidence type="ECO:0000256" key="18">
    <source>
        <dbReference type="RuleBase" id="RU362060"/>
    </source>
</evidence>
<keyword evidence="10 17" id="KW-1015">Disulfide bond</keyword>
<dbReference type="ExpressionAtlas" id="A0A1D6IBW1">
    <property type="expression patterns" value="baseline"/>
</dbReference>
<dbReference type="PANTHER" id="PTHR31517">
    <property type="match status" value="1"/>
</dbReference>
<feature type="binding site" evidence="15">
    <location>
        <position position="109"/>
    </location>
    <ligand>
        <name>Ca(2+)</name>
        <dbReference type="ChEBI" id="CHEBI:29108"/>
        <label>1</label>
    </ligand>
</feature>
<dbReference type="EMBL" id="CM007650">
    <property type="protein sequence ID" value="ONM57411.1"/>
    <property type="molecule type" value="Genomic_DNA"/>
</dbReference>
<evidence type="ECO:0000256" key="12">
    <source>
        <dbReference type="ARBA" id="ARBA00023324"/>
    </source>
</evidence>
<evidence type="ECO:0000256" key="14">
    <source>
        <dbReference type="PIRSR" id="PIRSR600823-2"/>
    </source>
</evidence>
<proteinExistence type="inferred from homology"/>
<dbReference type="KEGG" id="zma:103633187"/>
<evidence type="ECO:0000256" key="15">
    <source>
        <dbReference type="PIRSR" id="PIRSR600823-3"/>
    </source>
</evidence>
<sequence>MRTPRGVSSSFLALYGFLLLVAVSVAATGYAASPGESSNGYGAAAGSNGGGQEGSYTVPPYQKSVDGLDERYYERSCPKMEEIVGTAVMKAVKADETLAASIIRLFFHDFAVGGVDGSVLVDVPGQSEKYAEASRTLRGFELIEGIKKEVEAKCRATVSCADILTAAARDAAFSAGAPYWSLKYGRRDRKDYSSAEAADRDVPMGGQRVTELVAFFDTKGLNIQDLVALSGAHTIGRATCGSVRPGLCKRRKARTLDRQYGDFLQRKCRAGGDAAEAYVELDGETPTAFDNQYYKNLLHGKGLLDTDQALLADSRTAGFVKSFAYQKPQEFAHQFAKSMRRLGEAQVLTGNEGEVRRKCSAVNY</sequence>
<dbReference type="FunCoup" id="A0A1D6IBW1">
    <property type="interactions" value="3068"/>
</dbReference>
<comment type="catalytic activity">
    <reaction evidence="1 18">
        <text>2 a phenolic donor + H2O2 = 2 a phenolic radical donor + 2 H2O</text>
        <dbReference type="Rhea" id="RHEA:56136"/>
        <dbReference type="ChEBI" id="CHEBI:15377"/>
        <dbReference type="ChEBI" id="CHEBI:16240"/>
        <dbReference type="ChEBI" id="CHEBI:139520"/>
        <dbReference type="ChEBI" id="CHEBI:139521"/>
        <dbReference type="EC" id="1.11.1.7"/>
    </reaction>
</comment>
<keyword evidence="11" id="KW-0873">Pyrrolidone carboxylic acid</keyword>
<evidence type="ECO:0000256" key="9">
    <source>
        <dbReference type="ARBA" id="ARBA00023004"/>
    </source>
</evidence>
<dbReference type="PRINTS" id="PR00461">
    <property type="entry name" value="PLPEROXIDASE"/>
</dbReference>
<dbReference type="GO" id="GO:0140825">
    <property type="term" value="F:lactoperoxidase activity"/>
    <property type="evidence" value="ECO:0007669"/>
    <property type="project" value="UniProtKB-EC"/>
</dbReference>
<evidence type="ECO:0000256" key="8">
    <source>
        <dbReference type="ARBA" id="ARBA00023002"/>
    </source>
</evidence>
<evidence type="ECO:0000313" key="21">
    <source>
        <dbReference type="EMBL" id="ONM57411.1"/>
    </source>
</evidence>
<feature type="binding site" evidence="15">
    <location>
        <position position="118"/>
    </location>
    <ligand>
        <name>Ca(2+)</name>
        <dbReference type="ChEBI" id="CHEBI:29108"/>
        <label>1</label>
    </ligand>
</feature>
<reference evidence="21" key="1">
    <citation type="submission" date="2015-12" db="EMBL/GenBank/DDBJ databases">
        <title>Update maize B73 reference genome by single molecule sequencing technologies.</title>
        <authorList>
            <consortium name="Maize Genome Sequencing Project"/>
            <person name="Ware D."/>
        </authorList>
    </citation>
    <scope>NUCLEOTIDE SEQUENCE [LARGE SCALE GENOMIC DNA]</scope>
    <source>
        <tissue evidence="21">Seedling</tissue>
    </source>
</reference>
<feature type="binding site" evidence="15">
    <location>
        <position position="290"/>
    </location>
    <ligand>
        <name>Ca(2+)</name>
        <dbReference type="ChEBI" id="CHEBI:29108"/>
        <label>2</label>
    </ligand>
</feature>
<evidence type="ECO:0000256" key="4">
    <source>
        <dbReference type="ARBA" id="ARBA00022559"/>
    </source>
</evidence>
<feature type="binding site" evidence="15">
    <location>
        <position position="112"/>
    </location>
    <ligand>
        <name>Ca(2+)</name>
        <dbReference type="ChEBI" id="CHEBI:29108"/>
        <label>1</label>
    </ligand>
</feature>
<feature type="binding site" evidence="15">
    <location>
        <position position="285"/>
    </location>
    <ligand>
        <name>Ca(2+)</name>
        <dbReference type="ChEBI" id="CHEBI:29108"/>
        <label>2</label>
    </ligand>
</feature>
<dbReference type="PROSITE" id="PS50873">
    <property type="entry name" value="PEROXIDASE_4"/>
    <property type="match status" value="1"/>
</dbReference>
<evidence type="ECO:0000256" key="2">
    <source>
        <dbReference type="ARBA" id="ARBA00004613"/>
    </source>
</evidence>
<dbReference type="FunFam" id="1.10.420.10:FF:000001">
    <property type="entry name" value="Peroxidase"/>
    <property type="match status" value="1"/>
</dbReference>
<dbReference type="OMA" id="GIIQQKV"/>
<dbReference type="SUPFAM" id="SSF48113">
    <property type="entry name" value="Heme-dependent peroxidases"/>
    <property type="match status" value="1"/>
</dbReference>
<keyword evidence="18" id="KW-0732">Signal</keyword>
<dbReference type="eggNOG" id="ENOG502QTJB">
    <property type="taxonomic scope" value="Eukaryota"/>
</dbReference>
<evidence type="ECO:0000256" key="3">
    <source>
        <dbReference type="ARBA" id="ARBA00006873"/>
    </source>
</evidence>
<organism evidence="21">
    <name type="scientific">Zea mays</name>
    <name type="common">Maize</name>
    <dbReference type="NCBI Taxonomy" id="4577"/>
    <lineage>
        <taxon>Eukaryota</taxon>
        <taxon>Viridiplantae</taxon>
        <taxon>Streptophyta</taxon>
        <taxon>Embryophyta</taxon>
        <taxon>Tracheophyta</taxon>
        <taxon>Spermatophyta</taxon>
        <taxon>Magnoliopsida</taxon>
        <taxon>Liliopsida</taxon>
        <taxon>Poales</taxon>
        <taxon>Poaceae</taxon>
        <taxon>PACMAD clade</taxon>
        <taxon>Panicoideae</taxon>
        <taxon>Andropogonodae</taxon>
        <taxon>Andropogoneae</taxon>
        <taxon>Tripsacinae</taxon>
        <taxon>Zea</taxon>
    </lineage>
</organism>
<keyword evidence="5 18" id="KW-0349">Heme</keyword>
<comment type="similarity">
    <text evidence="3">Belongs to the peroxidase family. Ascorbate peroxidase subfamily.</text>
</comment>
<dbReference type="PROSITE" id="PS00435">
    <property type="entry name" value="PEROXIDASE_1"/>
    <property type="match status" value="1"/>
</dbReference>
<evidence type="ECO:0000256" key="6">
    <source>
        <dbReference type="ARBA" id="ARBA00022723"/>
    </source>
</evidence>
<dbReference type="EC" id="1.11.1.7" evidence="18"/>
<comment type="function">
    <text evidence="18">Removal of H(2)O(2), oxidation of toxic reductants, biosynthesis and degradation of lignin, suberization, auxin catabolism, response to environmental stresses such as wounding, pathogen attack and oxidative stress.</text>
</comment>
<feature type="disulfide bond" evidence="17">
    <location>
        <begin position="160"/>
        <end position="359"/>
    </location>
</feature>
<feature type="binding site" evidence="15">
    <location>
        <position position="114"/>
    </location>
    <ligand>
        <name>Ca(2+)</name>
        <dbReference type="ChEBI" id="CHEBI:29108"/>
        <label>1</label>
    </ligand>
</feature>
<keyword evidence="7 15" id="KW-0106">Calcium</keyword>
<keyword evidence="4 18" id="KW-0575">Peroxidase</keyword>
<evidence type="ECO:0000259" key="20">
    <source>
        <dbReference type="PROSITE" id="PS50873"/>
    </source>
</evidence>
<keyword evidence="18" id="KW-0964">Secreted</keyword>
<feature type="region of interest" description="Disordered" evidence="19">
    <location>
        <begin position="43"/>
        <end position="62"/>
    </location>
</feature>
<evidence type="ECO:0000256" key="1">
    <source>
        <dbReference type="ARBA" id="ARBA00000189"/>
    </source>
</evidence>
<dbReference type="GO" id="GO:0020037">
    <property type="term" value="F:heme binding"/>
    <property type="evidence" value="ECO:0007669"/>
    <property type="project" value="UniProtKB-UniRule"/>
</dbReference>
<evidence type="ECO:0000256" key="11">
    <source>
        <dbReference type="ARBA" id="ARBA00023283"/>
    </source>
</evidence>
<evidence type="ECO:0000256" key="17">
    <source>
        <dbReference type="PIRSR" id="PIRSR600823-5"/>
    </source>
</evidence>
<gene>
    <name evidence="21" type="ORF">ZEAMMB73_Zm00001d021533</name>
</gene>
<comment type="subcellular location">
    <subcellularLocation>
        <location evidence="2 18">Secreted</location>
    </subcellularLocation>
</comment>
<dbReference type="STRING" id="4577.A0A1D6IBW1"/>
<keyword evidence="12 18" id="KW-0376">Hydrogen peroxide</keyword>
<dbReference type="InterPro" id="IPR033905">
    <property type="entry name" value="Secretory_peroxidase"/>
</dbReference>
<feature type="binding site" evidence="15">
    <location>
        <position position="234"/>
    </location>
    <ligand>
        <name>Ca(2+)</name>
        <dbReference type="ChEBI" id="CHEBI:29108"/>
        <label>2</label>
    </ligand>
</feature>
<dbReference type="Gene3D" id="1.10.520.10">
    <property type="match status" value="1"/>
</dbReference>
<evidence type="ECO:0000256" key="19">
    <source>
        <dbReference type="SAM" id="MobiDB-lite"/>
    </source>
</evidence>
<comment type="cofactor">
    <cofactor evidence="15 18">
        <name>heme b</name>
        <dbReference type="ChEBI" id="CHEBI:60344"/>
    </cofactor>
    <text evidence="15 18">Binds 1 heme b (iron(II)-protoporphyrin IX) group per subunit.</text>
</comment>
<dbReference type="Pfam" id="PF00141">
    <property type="entry name" value="peroxidase"/>
    <property type="match status" value="1"/>
</dbReference>
<dbReference type="Gene3D" id="1.10.420.10">
    <property type="entry name" value="Peroxidase, domain 2"/>
    <property type="match status" value="1"/>
</dbReference>
<dbReference type="GO" id="GO:0005576">
    <property type="term" value="C:extracellular region"/>
    <property type="evidence" value="ECO:0007669"/>
    <property type="project" value="UniProtKB-SubCell"/>
</dbReference>
<feature type="site" description="Transition state stabilizer" evidence="16">
    <location>
        <position position="104"/>
    </location>
</feature>
<dbReference type="GO" id="GO:0046872">
    <property type="term" value="F:metal ion binding"/>
    <property type="evidence" value="ECO:0007669"/>
    <property type="project" value="UniProtKB-UniRule"/>
</dbReference>
<feature type="binding site" evidence="15">
    <location>
        <position position="116"/>
    </location>
    <ligand>
        <name>Ca(2+)</name>
        <dbReference type="ChEBI" id="CHEBI:29108"/>
        <label>1</label>
    </ligand>
</feature>
<feature type="disulfide bond" evidence="17">
    <location>
        <begin position="240"/>
        <end position="268"/>
    </location>
</feature>
<protein>
    <recommendedName>
        <fullName evidence="18">Peroxidase</fullName>
        <ecNumber evidence="18">1.11.1.7</ecNumber>
    </recommendedName>
</protein>
<evidence type="ECO:0000256" key="7">
    <source>
        <dbReference type="ARBA" id="ARBA00022837"/>
    </source>
</evidence>
<dbReference type="PANTHER" id="PTHR31517:SF17">
    <property type="entry name" value="PEROXIDASE 6"/>
    <property type="match status" value="1"/>
</dbReference>
<feature type="binding site" evidence="15">
    <location>
        <position position="282"/>
    </location>
    <ligand>
        <name>Ca(2+)</name>
        <dbReference type="ChEBI" id="CHEBI:29108"/>
        <label>2</label>
    </ligand>
</feature>
<feature type="disulfide bond" evidence="17">
    <location>
        <begin position="77"/>
        <end position="154"/>
    </location>
</feature>
<dbReference type="InterPro" id="IPR019793">
    <property type="entry name" value="Peroxidases_heam-ligand_BS"/>
</dbReference>
<dbReference type="InterPro" id="IPR002016">
    <property type="entry name" value="Haem_peroxidase"/>
</dbReference>
<dbReference type="AlphaFoldDB" id="A0A1D6IBW1"/>
<dbReference type="SMR" id="A0A1D6IBW1"/>
<evidence type="ECO:0000256" key="13">
    <source>
        <dbReference type="PIRSR" id="PIRSR600823-1"/>
    </source>
</evidence>
<evidence type="ECO:0000256" key="10">
    <source>
        <dbReference type="ARBA" id="ARBA00023157"/>
    </source>
</evidence>
<dbReference type="CDD" id="cd00693">
    <property type="entry name" value="secretory_peroxidase"/>
    <property type="match status" value="1"/>
</dbReference>
<dbReference type="PRINTS" id="PR00458">
    <property type="entry name" value="PEROXIDASE"/>
</dbReference>
<dbReference type="InterPro" id="IPR010255">
    <property type="entry name" value="Haem_peroxidase_sf"/>
</dbReference>
<feature type="domain" description="Plant heme peroxidase family profile" evidence="20">
    <location>
        <begin position="67"/>
        <end position="363"/>
    </location>
</feature>
<keyword evidence="6 15" id="KW-0479">Metal-binding</keyword>
<feature type="chain" id="PRO_5011125408" description="Peroxidase" evidence="18">
    <location>
        <begin position="27"/>
        <end position="364"/>
    </location>
</feature>
<dbReference type="GO" id="GO:0042744">
    <property type="term" value="P:hydrogen peroxide catabolic process"/>
    <property type="evidence" value="ECO:0007669"/>
    <property type="project" value="UniProtKB-KW"/>
</dbReference>
<accession>A0A1D6IBW1</accession>
<name>A0A1D6IBW1_MAIZE</name>
<feature type="binding site" evidence="15">
    <location>
        <position position="128"/>
    </location>
    <ligand>
        <name>Ca(2+)</name>
        <dbReference type="ChEBI" id="CHEBI:29108"/>
        <label>1</label>
    </ligand>
</feature>
<dbReference type="InterPro" id="IPR000823">
    <property type="entry name" value="Peroxidase_pln"/>
</dbReference>
<comment type="similarity">
    <text evidence="18">Belongs to the peroxidase family. Classical plant (class III) peroxidase subfamily.</text>
</comment>
<dbReference type="InParanoid" id="A0A1D6IBW1"/>
<evidence type="ECO:0000256" key="5">
    <source>
        <dbReference type="ARBA" id="ARBA00022617"/>
    </source>
</evidence>
<keyword evidence="8 18" id="KW-0560">Oxidoreductase</keyword>